<reference evidence="2" key="1">
    <citation type="submission" date="2021-01" db="UniProtKB">
        <authorList>
            <consortium name="EnsemblPlants"/>
        </authorList>
    </citation>
    <scope>IDENTIFICATION</scope>
</reference>
<dbReference type="Gramene" id="Kaladp1240s0002.1.v1.1">
    <property type="protein sequence ID" value="Kaladp1240s0002.1.v1.1.CDS.1"/>
    <property type="gene ID" value="Kaladp1240s0002.v1.1"/>
</dbReference>
<dbReference type="EnsemblPlants" id="Kaladp1240s0002.1.v1.1">
    <property type="protein sequence ID" value="Kaladp1240s0002.1.v1.1.CDS.1"/>
    <property type="gene ID" value="Kaladp1240s0002.v1.1"/>
</dbReference>
<accession>A0A7N1A869</accession>
<keyword evidence="3" id="KW-1185">Reference proteome</keyword>
<protein>
    <submittedName>
        <fullName evidence="2">Uncharacterized protein</fullName>
    </submittedName>
</protein>
<evidence type="ECO:0000256" key="1">
    <source>
        <dbReference type="SAM" id="Phobius"/>
    </source>
</evidence>
<evidence type="ECO:0000313" key="2">
    <source>
        <dbReference type="EnsemblPlants" id="Kaladp1240s0002.1.v1.1.CDS.1"/>
    </source>
</evidence>
<dbReference type="AlphaFoldDB" id="A0A7N1A869"/>
<keyword evidence="1" id="KW-0472">Membrane</keyword>
<organism evidence="2 3">
    <name type="scientific">Kalanchoe fedtschenkoi</name>
    <name type="common">Lavender scallops</name>
    <name type="synonym">South American air plant</name>
    <dbReference type="NCBI Taxonomy" id="63787"/>
    <lineage>
        <taxon>Eukaryota</taxon>
        <taxon>Viridiplantae</taxon>
        <taxon>Streptophyta</taxon>
        <taxon>Embryophyta</taxon>
        <taxon>Tracheophyta</taxon>
        <taxon>Spermatophyta</taxon>
        <taxon>Magnoliopsida</taxon>
        <taxon>eudicotyledons</taxon>
        <taxon>Gunneridae</taxon>
        <taxon>Pentapetalae</taxon>
        <taxon>Saxifragales</taxon>
        <taxon>Crassulaceae</taxon>
        <taxon>Kalanchoe</taxon>
    </lineage>
</organism>
<sequence>MTMSRFKDDVMVAVDFFSRACLMMGMHEAIYYLSSTYWILFSQLLVPCLLS</sequence>
<proteinExistence type="predicted"/>
<keyword evidence="1" id="KW-0812">Transmembrane</keyword>
<feature type="transmembrane region" description="Helical" evidence="1">
    <location>
        <begin position="29"/>
        <end position="50"/>
    </location>
</feature>
<name>A0A7N1A869_KALFE</name>
<keyword evidence="1" id="KW-1133">Transmembrane helix</keyword>
<evidence type="ECO:0000313" key="3">
    <source>
        <dbReference type="Proteomes" id="UP000594263"/>
    </source>
</evidence>
<dbReference type="Proteomes" id="UP000594263">
    <property type="component" value="Unplaced"/>
</dbReference>